<dbReference type="GO" id="GO:0009002">
    <property type="term" value="F:serine-type D-Ala-D-Ala carboxypeptidase activity"/>
    <property type="evidence" value="ECO:0007669"/>
    <property type="project" value="InterPro"/>
</dbReference>
<accession>A0A3M8L1K8</accession>
<dbReference type="AlphaFoldDB" id="A0A3M8L1K8"/>
<dbReference type="Proteomes" id="UP000279859">
    <property type="component" value="Unassembled WGS sequence"/>
</dbReference>
<evidence type="ECO:0000313" key="5">
    <source>
        <dbReference type="Proteomes" id="UP000279859"/>
    </source>
</evidence>
<keyword evidence="5" id="KW-1185">Reference proteome</keyword>
<reference evidence="4 5" key="1">
    <citation type="submission" date="2018-11" db="EMBL/GenBank/DDBJ databases">
        <title>Cryobacterium sp. nov., isolated from rhizosphere soil of lettuce.</title>
        <authorList>
            <person name="Wang Y."/>
        </authorList>
    </citation>
    <scope>NUCLEOTIDE SEQUENCE [LARGE SCALE GENOMIC DNA]</scope>
    <source>
        <strain evidence="4 5">NEAU-85</strain>
    </source>
</reference>
<keyword evidence="2" id="KW-1133">Transmembrane helix</keyword>
<evidence type="ECO:0000256" key="2">
    <source>
        <dbReference type="SAM" id="Phobius"/>
    </source>
</evidence>
<keyword evidence="4" id="KW-0378">Hydrolase</keyword>
<feature type="region of interest" description="Disordered" evidence="1">
    <location>
        <begin position="1"/>
        <end position="20"/>
    </location>
</feature>
<comment type="caution">
    <text evidence="4">The sequence shown here is derived from an EMBL/GenBank/DDBJ whole genome shotgun (WGS) entry which is preliminary data.</text>
</comment>
<dbReference type="Gene3D" id="3.40.710.10">
    <property type="entry name" value="DD-peptidase/beta-lactamase superfamily"/>
    <property type="match status" value="1"/>
</dbReference>
<evidence type="ECO:0000256" key="1">
    <source>
        <dbReference type="SAM" id="MobiDB-lite"/>
    </source>
</evidence>
<evidence type="ECO:0000313" key="4">
    <source>
        <dbReference type="EMBL" id="RNE59155.1"/>
    </source>
</evidence>
<feature type="domain" description="Peptidase S11 D-alanyl-D-alanine carboxypeptidase A N-terminal" evidence="3">
    <location>
        <begin position="106"/>
        <end position="297"/>
    </location>
</feature>
<dbReference type="EMBL" id="RDSR01000019">
    <property type="protein sequence ID" value="RNE59155.1"/>
    <property type="molecule type" value="Genomic_DNA"/>
</dbReference>
<protein>
    <submittedName>
        <fullName evidence="4">D-alanyl-D-alanine carboxypeptidase</fullName>
    </submittedName>
</protein>
<evidence type="ECO:0000259" key="3">
    <source>
        <dbReference type="Pfam" id="PF00768"/>
    </source>
</evidence>
<proteinExistence type="predicted"/>
<keyword evidence="2" id="KW-0812">Transmembrane</keyword>
<dbReference type="GO" id="GO:0006508">
    <property type="term" value="P:proteolysis"/>
    <property type="evidence" value="ECO:0007669"/>
    <property type="project" value="InterPro"/>
</dbReference>
<keyword evidence="2" id="KW-0472">Membrane</keyword>
<dbReference type="InterPro" id="IPR012338">
    <property type="entry name" value="Beta-lactam/transpept-like"/>
</dbReference>
<sequence length="442" mass="45591">MRSPISMGLMTTGCTNSGGRELERYPEQMTARFGRSLGIALGALVILGAGIYGPATLLGPLPAAELTLLSPAPPPASPAPPVLPAHGASALVRGAGDEPFATAGVDDALPMASAAKLVEALVVLRSKPLEPGAEGPAVAMTAEDYQSYIDYANNGARTVAVFPGENWTERELLQALVLGSSNNHADTIARWAFGSVDAYLEKANAWLAANGLTGTRVADATGLDEDSAGTGADLARLAVLASAHPVISEILSQPASALADRRGVQNTTAYLPEQGITGISRSYTDAAGVCFLFTATVDAGGEPFSFAGAIVGEPDYDTLTADLTALMKSATAGVRQQPILAEGTAYARYDTAWDQSARAVVKTAKTRLAWVGGAVPAPTVKTDPVTTRRAGSTVGHASVDLDGRSVSSPLVLDRSIGDPGLGWRLLHPIPILRELIGSRSND</sequence>
<organism evidence="4 5">
    <name type="scientific">Cryobacterium tepidiphilum</name>
    <dbReference type="NCBI Taxonomy" id="2486026"/>
    <lineage>
        <taxon>Bacteria</taxon>
        <taxon>Bacillati</taxon>
        <taxon>Actinomycetota</taxon>
        <taxon>Actinomycetes</taxon>
        <taxon>Micrococcales</taxon>
        <taxon>Microbacteriaceae</taxon>
        <taxon>Cryobacterium</taxon>
    </lineage>
</organism>
<dbReference type="InterPro" id="IPR001967">
    <property type="entry name" value="Peptidase_S11_N"/>
</dbReference>
<dbReference type="SUPFAM" id="SSF56601">
    <property type="entry name" value="beta-lactamase/transpeptidase-like"/>
    <property type="match status" value="1"/>
</dbReference>
<name>A0A3M8L1K8_9MICO</name>
<feature type="transmembrane region" description="Helical" evidence="2">
    <location>
        <begin position="33"/>
        <end position="52"/>
    </location>
</feature>
<keyword evidence="4" id="KW-0645">Protease</keyword>
<gene>
    <name evidence="4" type="ORF">EEJ31_11050</name>
</gene>
<keyword evidence="4" id="KW-0121">Carboxypeptidase</keyword>
<dbReference type="Pfam" id="PF00768">
    <property type="entry name" value="Peptidase_S11"/>
    <property type="match status" value="1"/>
</dbReference>